<dbReference type="EMBL" id="CM009753">
    <property type="protein sequence ID" value="PUZ57926.1"/>
    <property type="molecule type" value="Genomic_DNA"/>
</dbReference>
<proteinExistence type="predicted"/>
<evidence type="ECO:0000313" key="2">
    <source>
        <dbReference type="Proteomes" id="UP000244336"/>
    </source>
</evidence>
<organism evidence="1 2">
    <name type="scientific">Panicum hallii var. hallii</name>
    <dbReference type="NCBI Taxonomy" id="1504633"/>
    <lineage>
        <taxon>Eukaryota</taxon>
        <taxon>Viridiplantae</taxon>
        <taxon>Streptophyta</taxon>
        <taxon>Embryophyta</taxon>
        <taxon>Tracheophyta</taxon>
        <taxon>Spermatophyta</taxon>
        <taxon>Magnoliopsida</taxon>
        <taxon>Liliopsida</taxon>
        <taxon>Poales</taxon>
        <taxon>Poaceae</taxon>
        <taxon>PACMAD clade</taxon>
        <taxon>Panicoideae</taxon>
        <taxon>Panicodae</taxon>
        <taxon>Paniceae</taxon>
        <taxon>Panicinae</taxon>
        <taxon>Panicum</taxon>
        <taxon>Panicum sect. Panicum</taxon>
    </lineage>
</organism>
<sequence length="93" mass="10644">MSVRRRFLSPSPPPRKHREGYAIHKRRHLLSLQHDPRRCSCPTERRIVRRRISICSSAGVLCIGHRHRAPGGRAARGSLSKRLLSHVRADVRG</sequence>
<name>A0A2T7DQT5_9POAL</name>
<dbReference type="Gramene" id="PUZ57926">
    <property type="protein sequence ID" value="PUZ57926"/>
    <property type="gene ID" value="GQ55_5G468700"/>
</dbReference>
<dbReference type="AlphaFoldDB" id="A0A2T7DQT5"/>
<keyword evidence="2" id="KW-1185">Reference proteome</keyword>
<protein>
    <submittedName>
        <fullName evidence="1">Uncharacterized protein</fullName>
    </submittedName>
</protein>
<evidence type="ECO:0000313" key="1">
    <source>
        <dbReference type="EMBL" id="PUZ57926.1"/>
    </source>
</evidence>
<reference evidence="1 2" key="1">
    <citation type="submission" date="2018-04" db="EMBL/GenBank/DDBJ databases">
        <title>WGS assembly of Panicum hallii var. hallii HAL2.</title>
        <authorList>
            <person name="Lovell J."/>
            <person name="Jenkins J."/>
            <person name="Lowry D."/>
            <person name="Mamidi S."/>
            <person name="Sreedasyam A."/>
            <person name="Weng X."/>
            <person name="Barry K."/>
            <person name="Bonette J."/>
            <person name="Campitelli B."/>
            <person name="Daum C."/>
            <person name="Gordon S."/>
            <person name="Gould B."/>
            <person name="Lipzen A."/>
            <person name="MacQueen A."/>
            <person name="Palacio-Mejia J."/>
            <person name="Plott C."/>
            <person name="Shakirov E."/>
            <person name="Shu S."/>
            <person name="Yoshinaga Y."/>
            <person name="Zane M."/>
            <person name="Rokhsar D."/>
            <person name="Grimwood J."/>
            <person name="Schmutz J."/>
            <person name="Juenger T."/>
        </authorList>
    </citation>
    <scope>NUCLEOTIDE SEQUENCE [LARGE SCALE GENOMIC DNA]</scope>
    <source>
        <strain evidence="2">cv. HAL2</strain>
    </source>
</reference>
<dbReference type="Proteomes" id="UP000244336">
    <property type="component" value="Chromosome 5"/>
</dbReference>
<accession>A0A2T7DQT5</accession>
<gene>
    <name evidence="1" type="ORF">GQ55_5G468700</name>
</gene>